<feature type="region of interest" description="Disordered" evidence="1">
    <location>
        <begin position="1"/>
        <end position="70"/>
    </location>
</feature>
<dbReference type="AlphaFoldDB" id="A0A2Z7CI73"/>
<evidence type="ECO:0000313" key="3">
    <source>
        <dbReference type="Proteomes" id="UP000250235"/>
    </source>
</evidence>
<sequence length="207" mass="23048">MGNTDPNNQKQEKKYEVKPQYEELSKQFHNINHSHVHTQAAKSAQFVPSTADSTSTDFSQGTETHGLGYQLSPGSFNHGRSYPESQIQKLKPAEELSNSTQQQPDVAFLFAHQNDAASTNRNDVSALHQLIPNFLRKNQQLVTLNNPDATKTQRFNLTKRHRVAPTTGSSNQQLVIQSQHILHNNSLAAGSSNHQLVAPLLTHLLVQ</sequence>
<evidence type="ECO:0000256" key="1">
    <source>
        <dbReference type="SAM" id="MobiDB-lite"/>
    </source>
</evidence>
<keyword evidence="3" id="KW-1185">Reference proteome</keyword>
<accession>A0A2Z7CI73</accession>
<feature type="compositionally biased region" description="Basic and acidic residues" evidence="1">
    <location>
        <begin position="10"/>
        <end position="26"/>
    </location>
</feature>
<gene>
    <name evidence="2" type="ORF">F511_37952</name>
</gene>
<reference evidence="2 3" key="1">
    <citation type="journal article" date="2015" name="Proc. Natl. Acad. Sci. U.S.A.">
        <title>The resurrection genome of Boea hygrometrica: A blueprint for survival of dehydration.</title>
        <authorList>
            <person name="Xiao L."/>
            <person name="Yang G."/>
            <person name="Zhang L."/>
            <person name="Yang X."/>
            <person name="Zhao S."/>
            <person name="Ji Z."/>
            <person name="Zhou Q."/>
            <person name="Hu M."/>
            <person name="Wang Y."/>
            <person name="Chen M."/>
            <person name="Xu Y."/>
            <person name="Jin H."/>
            <person name="Xiao X."/>
            <person name="Hu G."/>
            <person name="Bao F."/>
            <person name="Hu Y."/>
            <person name="Wan P."/>
            <person name="Li L."/>
            <person name="Deng X."/>
            <person name="Kuang T."/>
            <person name="Xiang C."/>
            <person name="Zhu J.K."/>
            <person name="Oliver M.J."/>
            <person name="He Y."/>
        </authorList>
    </citation>
    <scope>NUCLEOTIDE SEQUENCE [LARGE SCALE GENOMIC DNA]</scope>
    <source>
        <strain evidence="3">cv. XS01</strain>
    </source>
</reference>
<organism evidence="2 3">
    <name type="scientific">Dorcoceras hygrometricum</name>
    <dbReference type="NCBI Taxonomy" id="472368"/>
    <lineage>
        <taxon>Eukaryota</taxon>
        <taxon>Viridiplantae</taxon>
        <taxon>Streptophyta</taxon>
        <taxon>Embryophyta</taxon>
        <taxon>Tracheophyta</taxon>
        <taxon>Spermatophyta</taxon>
        <taxon>Magnoliopsida</taxon>
        <taxon>eudicotyledons</taxon>
        <taxon>Gunneridae</taxon>
        <taxon>Pentapetalae</taxon>
        <taxon>asterids</taxon>
        <taxon>lamiids</taxon>
        <taxon>Lamiales</taxon>
        <taxon>Gesneriaceae</taxon>
        <taxon>Didymocarpoideae</taxon>
        <taxon>Trichosporeae</taxon>
        <taxon>Loxocarpinae</taxon>
        <taxon>Dorcoceras</taxon>
    </lineage>
</organism>
<evidence type="ECO:0000313" key="2">
    <source>
        <dbReference type="EMBL" id="KZV46638.1"/>
    </source>
</evidence>
<dbReference type="Proteomes" id="UP000250235">
    <property type="component" value="Unassembled WGS sequence"/>
</dbReference>
<proteinExistence type="predicted"/>
<protein>
    <submittedName>
        <fullName evidence="2">Uncharacterized protein</fullName>
    </submittedName>
</protein>
<name>A0A2Z7CI73_9LAMI</name>
<feature type="compositionally biased region" description="Polar residues" evidence="1">
    <location>
        <begin position="40"/>
        <end position="63"/>
    </location>
</feature>
<dbReference type="EMBL" id="KQ995445">
    <property type="protein sequence ID" value="KZV46638.1"/>
    <property type="molecule type" value="Genomic_DNA"/>
</dbReference>